<name>A0A1F6X0L0_9BACT</name>
<organism evidence="2 3">
    <name type="scientific">Candidatus Nomurabacteria bacterium RIFCSPLOWO2_01_FULL_33_24</name>
    <dbReference type="NCBI Taxonomy" id="1801765"/>
    <lineage>
        <taxon>Bacteria</taxon>
        <taxon>Candidatus Nomuraibacteriota</taxon>
    </lineage>
</organism>
<evidence type="ECO:0000313" key="3">
    <source>
        <dbReference type="Proteomes" id="UP000185809"/>
    </source>
</evidence>
<keyword evidence="1" id="KW-0812">Transmembrane</keyword>
<keyword evidence="1" id="KW-1133">Transmembrane helix</keyword>
<evidence type="ECO:0000313" key="2">
    <source>
        <dbReference type="EMBL" id="OGI87657.1"/>
    </source>
</evidence>
<feature type="transmembrane region" description="Helical" evidence="1">
    <location>
        <begin position="20"/>
        <end position="46"/>
    </location>
</feature>
<proteinExistence type="predicted"/>
<reference evidence="2 3" key="1">
    <citation type="journal article" date="2016" name="Nat. Commun.">
        <title>Thousands of microbial genomes shed light on interconnected biogeochemical processes in an aquifer system.</title>
        <authorList>
            <person name="Anantharaman K."/>
            <person name="Brown C.T."/>
            <person name="Hug L.A."/>
            <person name="Sharon I."/>
            <person name="Castelle C.J."/>
            <person name="Probst A.J."/>
            <person name="Thomas B.C."/>
            <person name="Singh A."/>
            <person name="Wilkins M.J."/>
            <person name="Karaoz U."/>
            <person name="Brodie E.L."/>
            <person name="Williams K.H."/>
            <person name="Hubbard S.S."/>
            <person name="Banfield J.F."/>
        </authorList>
    </citation>
    <scope>NUCLEOTIDE SEQUENCE [LARGE SCALE GENOMIC DNA]</scope>
</reference>
<keyword evidence="1" id="KW-0472">Membrane</keyword>
<dbReference type="Proteomes" id="UP000185809">
    <property type="component" value="Unassembled WGS sequence"/>
</dbReference>
<comment type="caution">
    <text evidence="2">The sequence shown here is derived from an EMBL/GenBank/DDBJ whole genome shotgun (WGS) entry which is preliminary data.</text>
</comment>
<dbReference type="EMBL" id="MFUP01000010">
    <property type="protein sequence ID" value="OGI87657.1"/>
    <property type="molecule type" value="Genomic_DNA"/>
</dbReference>
<gene>
    <name evidence="2" type="ORF">A2995_01640</name>
</gene>
<sequence>MALEHLIIKNKTMIEIKTPFLFFLFSYILFYLLIVIVIVVLVWAIILERIKDKIRKEKEQRKKKILFEKHKNRRPYRNDLTYEEHCQLWRHLLKKQSKARQN</sequence>
<accession>A0A1F6X0L0</accession>
<dbReference type="AlphaFoldDB" id="A0A1F6X0L0"/>
<protein>
    <submittedName>
        <fullName evidence="2">Uncharacterized protein</fullName>
    </submittedName>
</protein>
<evidence type="ECO:0000256" key="1">
    <source>
        <dbReference type="SAM" id="Phobius"/>
    </source>
</evidence>